<dbReference type="Pfam" id="PF07581">
    <property type="entry name" value="Glug"/>
    <property type="match status" value="1"/>
</dbReference>
<evidence type="ECO:0000256" key="4">
    <source>
        <dbReference type="SAM" id="MobiDB-lite"/>
    </source>
</evidence>
<dbReference type="PANTHER" id="PTHR12338:SF8">
    <property type="entry name" value="HEME_HEMOPEXIN-BINDING PROTEIN"/>
    <property type="match status" value="1"/>
</dbReference>
<dbReference type="STRING" id="323097.Nham_0943"/>
<accession>Q1QPP8</accession>
<dbReference type="eggNOG" id="COG3210">
    <property type="taxonomic scope" value="Bacteria"/>
</dbReference>
<name>Q1QPP8_NITHX</name>
<proteinExistence type="predicted"/>
<evidence type="ECO:0000256" key="2">
    <source>
        <dbReference type="ARBA" id="ARBA00022525"/>
    </source>
</evidence>
<keyword evidence="3" id="KW-0732">Signal</keyword>
<dbReference type="NCBIfam" id="TIGR01901">
    <property type="entry name" value="adhes_NPXG"/>
    <property type="match status" value="2"/>
</dbReference>
<dbReference type="SMART" id="SM00912">
    <property type="entry name" value="Haemagg_act"/>
    <property type="match status" value="2"/>
</dbReference>
<dbReference type="Proteomes" id="UP000001953">
    <property type="component" value="Chromosome"/>
</dbReference>
<feature type="compositionally biased region" description="Basic residues" evidence="4">
    <location>
        <begin position="2271"/>
        <end position="2288"/>
    </location>
</feature>
<dbReference type="SUPFAM" id="SSF51126">
    <property type="entry name" value="Pectin lyase-like"/>
    <property type="match status" value="2"/>
</dbReference>
<feature type="compositionally biased region" description="Low complexity" evidence="4">
    <location>
        <begin position="2314"/>
        <end position="2328"/>
    </location>
</feature>
<feature type="region of interest" description="Disordered" evidence="4">
    <location>
        <begin position="2263"/>
        <end position="2328"/>
    </location>
</feature>
<dbReference type="KEGG" id="nha:Nham_0943"/>
<feature type="domain" description="Filamentous haemagglutinin FhaB/tRNA nuclease CdiA-like TPS" evidence="5">
    <location>
        <begin position="1309"/>
        <end position="1421"/>
    </location>
</feature>
<gene>
    <name evidence="6" type="ordered locus">Nham_0943</name>
</gene>
<dbReference type="Gene3D" id="2.160.20.110">
    <property type="match status" value="3"/>
</dbReference>
<dbReference type="Pfam" id="PF18657">
    <property type="entry name" value="YDG"/>
    <property type="match status" value="2"/>
</dbReference>
<evidence type="ECO:0000256" key="3">
    <source>
        <dbReference type="ARBA" id="ARBA00022729"/>
    </source>
</evidence>
<dbReference type="Pfam" id="PF05860">
    <property type="entry name" value="TPS"/>
    <property type="match status" value="2"/>
</dbReference>
<dbReference type="InterPro" id="IPR041248">
    <property type="entry name" value="YDG"/>
</dbReference>
<dbReference type="HOGENOM" id="CLU_229830_0_0_5"/>
<evidence type="ECO:0000259" key="5">
    <source>
        <dbReference type="SMART" id="SM00912"/>
    </source>
</evidence>
<keyword evidence="7" id="KW-1185">Reference proteome</keyword>
<evidence type="ECO:0000256" key="1">
    <source>
        <dbReference type="ARBA" id="ARBA00004613"/>
    </source>
</evidence>
<dbReference type="EMBL" id="CP000319">
    <property type="protein sequence ID" value="ABE61799.1"/>
    <property type="molecule type" value="Genomic_DNA"/>
</dbReference>
<sequence length="2328" mass="233767">MFDIAGGSIQAHGCSAVDPRLNPSSPFSLKSFRTSLLATAAICAVMVFARPASAQSPTSGNVVAGAASISQAGAVTNINQSSQKAIINWQGFSVGAQNTVNFNQPSSSAATLNRVIGNEQSVINGAINANGQVFIVNSNGVLFGQGAQVNVGGLVASTLDISNNDFMAGNYKFSGTSNASVVNQGRIRAHGGGYVALLGKTVSNEGMIAAKLGTVAMAAGDKITLNFGGDSLLDVTIDKGTLNALVQNKRAIIANGGQVIMTAKAADQVLSAQVNNSGIIQARTMAALKGGSNGGTVKLGKIKLLAQGGTAKVSGKLDASAPKGGDGGFIETSGDHVKIADDAVITTKAASGNSGAWLIDPTDFSIVTGSSAQTDSGIGVATLLSNLANGDVTIVTSSAGTGAGDININAALNWSATSATPSTHSLILAAANNINVDAPVTWSAGTLTLNAGANVYVNAVMTATGTANFAANYGHVINSNGSVSATVTGTGVNADEVTPCGLYTLQGVASSGAFAGRIDFSGTGMVTLNGTQYTVISSATGLPSVTMSGNYVIGANFSVSTLTSLGTAADPFVGVFNGLGHTITVNTQTTGTGFFDTIGTTGVVSNLTVNGLVKTAANNLGANTTDPTANLTALGLFADINRGSIFNSFAAGPSGTGTVQVQSNASVTDVGGFVGENFGLIANSYTLGGVGVGGTTANLGASATNVGGFVGFNETDGSIYTSAVRLNDRGFPGSVWVGGGPTTSIAYAGGFAGENAGLISQSYNRAGVGIVQPGDSTPQSTIMIAAGFVGNNTSTGTIDQSYVSFGQVTSAQEVGGTHTAGFVGDNAGTITNSYTLAPQQALVSSQDIVGQPHWDSGFAYSNSGTISTSYAETNSNIPYGFVAINNSGTTTNDYYVVRGDTAVSAGPAGVTATQVTTLAANNITSFVGFDLAIWGGASRTTLLNGVSNLKDDGTLIVNDTPILRQLPVLVGPTSSVASYGTAASTFLTSNYFTVVGAQGIDSTVYSFYNSDNSVQYYTGTPLNQFGLTGYPDAGIHLVSDALISSLYTNVQGIFTINPKTLTLASGVVSNKTYDGTTAATVNNGLANDGLVGLVGDQTLDVTYQSAVFNNRNAGSQTADVVYTASDGTNGGKLTNYTIATTATATIAPKTLSAGFTALDKTYDGSVNATVATTQLPGVIGSDNVVLNYTSAQFNDANAAVGKTVALAGLTLTGVDSSNYALQATSIQSSATISPRPLDLYGTEVAANNTSFAAGNLFVKNMVVGDQVALSGTVTLAGTAAGIQPIVNFSSATVNNPNYTLIGATGSVVVGNVSLAVDHVPNGTNITSFGTTTVVTQTLPNTIIDWLRFNIASNETVDFIQPSSTSVILNRVTGNEQSVIAGALNATGRVFIVNPNGILFSSTSQVNVGALVASTLNISDNDFANGNYSFAALDGMGSVTARGAITAASGEFIILAGNGGVTNSGSLKAPGGSAVLAGVNNLTLAMNTAEPGLTSYTLADVTGTTTVSGNVNVASATTGGNGGIFETAGEVIAVNNGFLLDTGISGTWSYSQNADIVIGWGQTFTADLVQNNLAVRDLKLTSYKGNVLLNDAMSWSSDNDLMLTGNNVTINNTVAWSAGTLTLKPGTASGFINLNAVMTASGTASLVMSYNTGMNTSTEIATKNSGATPDTRPTETYGTLYGGINPLFDPASGTFIGRVDFVNNTAIHPLNINSHDYVLITSMQQLDMLDGFASTAATGKPTVAPAAVTNYYALASDIEACGVSSTCATQVIYTSSPIATLTGTLEGLGHTINNMTIVPVKAADGTIGLIGTLGTSAGGLSSGTVRDIGIVRVEIDGSMVNPDIGAGTVGPLVALNYGSIVNAFATGNPDAKVPAGSAFDGTLVPETNSVKITAALSGGNSVGGLVGNNTGLIVNSHSDVSVYSRTGSTGGLVGSNTRAVNRQTGIILNSYATGTVSGGQYSTGGYLGSNYYGGFVGYNNGGIISNSYASGDIWTANSGTVGGFAGYNASVGGVAALNHVFSSGTVTVNWMALAGSGQNAGGLVGRNNATIVDGNTTSKVIVNTDTPDLTFPYFNNIGTLVGYQDFNGSVDTNSHAYGTSTENVHGAVWPGRGPGQLVGIDWPGNTQSLSDNFLPGGTPPSTVQSTMQAAQQAAVQQAVDARTTGSAPTVVGGGTNTNTGAPAATAEGATAEGATAGGATAGGAAAQQALVQQAGSIANAITSNVQNSSLTPPDPALANAGAAAAQSVKSAAVEESVKLVDDAVKADDDRRKRERERRRTAQTSHHRGHTGGGNGGGLGATIRSIDVNGQRFNLQDGAPKQDAPAQAPQ</sequence>
<feature type="compositionally biased region" description="Gly residues" evidence="4">
    <location>
        <begin position="2289"/>
        <end position="2298"/>
    </location>
</feature>
<organism evidence="6 7">
    <name type="scientific">Nitrobacter hamburgensis (strain DSM 10229 / NCIMB 13809 / X14)</name>
    <dbReference type="NCBI Taxonomy" id="323097"/>
    <lineage>
        <taxon>Bacteria</taxon>
        <taxon>Pseudomonadati</taxon>
        <taxon>Pseudomonadota</taxon>
        <taxon>Alphaproteobacteria</taxon>
        <taxon>Hyphomicrobiales</taxon>
        <taxon>Nitrobacteraceae</taxon>
        <taxon>Nitrobacter</taxon>
    </lineage>
</organism>
<protein>
    <submittedName>
        <fullName evidence="6">Filamentous hemagglutinin-like protein</fullName>
    </submittedName>
</protein>
<dbReference type="InterPro" id="IPR008638">
    <property type="entry name" value="FhaB/CdiA-like_TPS"/>
</dbReference>
<evidence type="ECO:0000313" key="6">
    <source>
        <dbReference type="EMBL" id="ABE61799.1"/>
    </source>
</evidence>
<evidence type="ECO:0000313" key="7">
    <source>
        <dbReference type="Proteomes" id="UP000001953"/>
    </source>
</evidence>
<reference evidence="6 7" key="1">
    <citation type="submission" date="2006-03" db="EMBL/GenBank/DDBJ databases">
        <title>Complete sequence of chromosome of Nitrobacter hamburgensis X14.</title>
        <authorList>
            <consortium name="US DOE Joint Genome Institute"/>
            <person name="Copeland A."/>
            <person name="Lucas S."/>
            <person name="Lapidus A."/>
            <person name="Barry K."/>
            <person name="Detter J.C."/>
            <person name="Glavina del Rio T."/>
            <person name="Hammon N."/>
            <person name="Israni S."/>
            <person name="Dalin E."/>
            <person name="Tice H."/>
            <person name="Pitluck S."/>
            <person name="Chain P."/>
            <person name="Malfatti S."/>
            <person name="Shin M."/>
            <person name="Vergez L."/>
            <person name="Schmutz J."/>
            <person name="Larimer F."/>
            <person name="Land M."/>
            <person name="Hauser L."/>
            <person name="Kyrpides N."/>
            <person name="Ivanova N."/>
            <person name="Ward B."/>
            <person name="Arp D."/>
            <person name="Klotz M."/>
            <person name="Stein L."/>
            <person name="O'Mullan G."/>
            <person name="Starkenburg S."/>
            <person name="Sayavedra L."/>
            <person name="Poret-Peterson A.T."/>
            <person name="Gentry M.E."/>
            <person name="Bruce D."/>
            <person name="Richardson P."/>
        </authorList>
    </citation>
    <scope>NUCLEOTIDE SEQUENCE [LARGE SCALE GENOMIC DNA]</scope>
    <source>
        <strain evidence="7">DSM 10229 / NCIMB 13809 / X14</strain>
    </source>
</reference>
<dbReference type="Gene3D" id="2.160.20.10">
    <property type="entry name" value="Single-stranded right-handed beta-helix, Pectin lyase-like"/>
    <property type="match status" value="2"/>
</dbReference>
<feature type="domain" description="Filamentous haemagglutinin FhaB/tRNA nuclease CdiA-like TPS" evidence="5">
    <location>
        <begin position="53"/>
        <end position="165"/>
    </location>
</feature>
<dbReference type="InterPro" id="IPR011493">
    <property type="entry name" value="GLUG"/>
</dbReference>
<dbReference type="PANTHER" id="PTHR12338">
    <property type="entry name" value="AUTOTRANSPORTER"/>
    <property type="match status" value="1"/>
</dbReference>
<dbReference type="InterPro" id="IPR050909">
    <property type="entry name" value="Bact_Autotransporter_VF"/>
</dbReference>
<dbReference type="InterPro" id="IPR011050">
    <property type="entry name" value="Pectin_lyase_fold/virulence"/>
</dbReference>
<comment type="subcellular location">
    <subcellularLocation>
        <location evidence="1">Secreted</location>
    </subcellularLocation>
</comment>
<keyword evidence="2" id="KW-0964">Secreted</keyword>
<dbReference type="InterPro" id="IPR012334">
    <property type="entry name" value="Pectin_lyas_fold"/>
</dbReference>